<accession>A0A2Y9G6I1</accession>
<feature type="region of interest" description="Disordered" evidence="15">
    <location>
        <begin position="1"/>
        <end position="22"/>
    </location>
</feature>
<evidence type="ECO:0000256" key="6">
    <source>
        <dbReference type="ARBA" id="ARBA00022692"/>
    </source>
</evidence>
<feature type="compositionally biased region" description="Polar residues" evidence="15">
    <location>
        <begin position="255"/>
        <end position="264"/>
    </location>
</feature>
<evidence type="ECO:0000256" key="13">
    <source>
        <dbReference type="ARBA" id="ARBA00023201"/>
    </source>
</evidence>
<feature type="transmembrane region" description="Helical" evidence="14">
    <location>
        <begin position="846"/>
        <end position="870"/>
    </location>
</feature>
<feature type="compositionally biased region" description="Basic and acidic residues" evidence="15">
    <location>
        <begin position="459"/>
        <end position="468"/>
    </location>
</feature>
<feature type="transmembrane region" description="Helical" evidence="14">
    <location>
        <begin position="534"/>
        <end position="553"/>
    </location>
</feature>
<dbReference type="InterPro" id="IPR011531">
    <property type="entry name" value="HCO3_transpt-like_TM_dom"/>
</dbReference>
<feature type="region of interest" description="Disordered" evidence="15">
    <location>
        <begin position="425"/>
        <end position="469"/>
    </location>
</feature>
<keyword evidence="10 14" id="KW-0472">Membrane</keyword>
<dbReference type="GO" id="GO:0008509">
    <property type="term" value="F:monoatomic anion transmembrane transporter activity"/>
    <property type="evidence" value="ECO:0007669"/>
    <property type="project" value="InterPro"/>
</dbReference>
<evidence type="ECO:0000256" key="3">
    <source>
        <dbReference type="ARBA" id="ARBA00010993"/>
    </source>
</evidence>
<dbReference type="PANTHER" id="PTHR11453:SF105">
    <property type="entry name" value="SODIUM BICARBONATE COTRANSPORTER 3"/>
    <property type="match status" value="1"/>
</dbReference>
<evidence type="ECO:0000259" key="16">
    <source>
        <dbReference type="Pfam" id="PF00955"/>
    </source>
</evidence>
<dbReference type="Proteomes" id="UP000248481">
    <property type="component" value="Chromosome 1"/>
</dbReference>
<evidence type="ECO:0000256" key="5">
    <source>
        <dbReference type="ARBA" id="ARBA00022475"/>
    </source>
</evidence>
<dbReference type="Pfam" id="PF00955">
    <property type="entry name" value="HCO3_cotransp"/>
    <property type="match status" value="1"/>
</dbReference>
<dbReference type="Gene3D" id="1.10.287.570">
    <property type="entry name" value="Helical hairpin bin"/>
    <property type="match status" value="1"/>
</dbReference>
<feature type="domain" description="Band 3 cytoplasmic" evidence="17">
    <location>
        <begin position="110"/>
        <end position="427"/>
    </location>
</feature>
<feature type="transmembrane region" description="Helical" evidence="14">
    <location>
        <begin position="758"/>
        <end position="775"/>
    </location>
</feature>
<evidence type="ECO:0000256" key="14">
    <source>
        <dbReference type="RuleBase" id="RU362035"/>
    </source>
</evidence>
<organism evidence="18 19">
    <name type="scientific">Neomonachus schauinslandi</name>
    <name type="common">Hawaiian monk seal</name>
    <name type="synonym">Monachus schauinslandi</name>
    <dbReference type="NCBI Taxonomy" id="29088"/>
    <lineage>
        <taxon>Eukaryota</taxon>
        <taxon>Metazoa</taxon>
        <taxon>Chordata</taxon>
        <taxon>Craniata</taxon>
        <taxon>Vertebrata</taxon>
        <taxon>Euteleostomi</taxon>
        <taxon>Mammalia</taxon>
        <taxon>Eutheria</taxon>
        <taxon>Laurasiatheria</taxon>
        <taxon>Carnivora</taxon>
        <taxon>Caniformia</taxon>
        <taxon>Pinnipedia</taxon>
        <taxon>Phocidae</taxon>
        <taxon>Monachinae</taxon>
        <taxon>Monachini</taxon>
        <taxon>Neomonachus</taxon>
    </lineage>
</organism>
<evidence type="ECO:0000256" key="9">
    <source>
        <dbReference type="ARBA" id="ARBA00023065"/>
    </source>
</evidence>
<feature type="domain" description="Bicarbonate transporter-like transmembrane" evidence="16">
    <location>
        <begin position="476"/>
        <end position="1035"/>
    </location>
</feature>
<feature type="transmembrane region" description="Helical" evidence="14">
    <location>
        <begin position="720"/>
        <end position="738"/>
    </location>
</feature>
<dbReference type="PANTHER" id="PTHR11453">
    <property type="entry name" value="ANION EXCHANGE PROTEIN"/>
    <property type="match status" value="1"/>
</dbReference>
<feature type="transmembrane region" description="Helical" evidence="14">
    <location>
        <begin position="592"/>
        <end position="615"/>
    </location>
</feature>
<keyword evidence="13" id="KW-0739">Sodium transport</keyword>
<evidence type="ECO:0000256" key="8">
    <source>
        <dbReference type="ARBA" id="ARBA00023053"/>
    </source>
</evidence>
<keyword evidence="18" id="KW-1185">Reference proteome</keyword>
<feature type="transmembrane region" description="Helical" evidence="14">
    <location>
        <begin position="505"/>
        <end position="527"/>
    </location>
</feature>
<dbReference type="FunFam" id="3.40.930.10:FF:000001">
    <property type="entry name" value="Anion exchange protein"/>
    <property type="match status" value="1"/>
</dbReference>
<dbReference type="GO" id="GO:0051453">
    <property type="term" value="P:regulation of intracellular pH"/>
    <property type="evidence" value="ECO:0007669"/>
    <property type="project" value="TreeGrafter"/>
</dbReference>
<feature type="transmembrane region" description="Helical" evidence="14">
    <location>
        <begin position="906"/>
        <end position="925"/>
    </location>
</feature>
<feature type="transmembrane region" description="Helical" evidence="14">
    <location>
        <begin position="622"/>
        <end position="640"/>
    </location>
</feature>
<feature type="compositionally biased region" description="Basic and acidic residues" evidence="15">
    <location>
        <begin position="1"/>
        <end position="12"/>
    </location>
</feature>
<dbReference type="GO" id="GO:0060117">
    <property type="term" value="P:auditory receptor cell development"/>
    <property type="evidence" value="ECO:0007669"/>
    <property type="project" value="TreeGrafter"/>
</dbReference>
<keyword evidence="12" id="KW-0325">Glycoprotein</keyword>
<feature type="region of interest" description="Disordered" evidence="15">
    <location>
        <begin position="1108"/>
        <end position="1130"/>
    </location>
</feature>
<keyword evidence="8" id="KW-0915">Sodium</keyword>
<evidence type="ECO:0000256" key="1">
    <source>
        <dbReference type="ARBA" id="ARBA00004221"/>
    </source>
</evidence>
<keyword evidence="6 14" id="KW-0812">Transmembrane</keyword>
<dbReference type="RefSeq" id="XP_021534498.1">
    <property type="nucleotide sequence ID" value="XM_021678823.1"/>
</dbReference>
<feature type="region of interest" description="Disordered" evidence="15">
    <location>
        <begin position="52"/>
        <end position="93"/>
    </location>
</feature>
<evidence type="ECO:0000256" key="12">
    <source>
        <dbReference type="ARBA" id="ARBA00023180"/>
    </source>
</evidence>
<dbReference type="Pfam" id="PF07565">
    <property type="entry name" value="Band_3_cyto"/>
    <property type="match status" value="1"/>
</dbReference>
<dbReference type="CTD" id="9497"/>
<dbReference type="InterPro" id="IPR013769">
    <property type="entry name" value="Band3_cytoplasmic_dom"/>
</dbReference>
<dbReference type="InterPro" id="IPR016152">
    <property type="entry name" value="PTrfase/Anion_transptr"/>
</dbReference>
<evidence type="ECO:0000256" key="15">
    <source>
        <dbReference type="SAM" id="MobiDB-lite"/>
    </source>
</evidence>
<sequence>MERFRLEKKLPGPDEEAVVDLGKTSSTVNTKFEKEELESHRAVYIGVHVPFSKESRRRHRHRGHKHHHRRRKDKESDKEDGRESPSYDTPSQRVQFILGTEDDDEEHIPHDLFTEMDELCYRDGEEYEWKETARWLKFEEDVEDGGDRWSKPYVATLSLHSLFELRSCILNGTVMLDMRASTLDEIADMVLDNMIASGQLDESIRENVREALLKRHHHQNEKRFTSRIPLVRSFADIGKKHSDPHLLERNGILASPQSAPGNLDNSKSGEIKGNGGGGSRENSTVDFSKESASWHCSCGTLGVGLKRSAVDMNFMRKIPSGAEASNVLVGEVDFLERPIIAFVRLAPAVLLSGLTEVPVPTRFLFLLLGPAGKAPQYHEIGRSIATLMTDEIFHDVAYKAKDRNDLLSGIDEFLDQVTVLPPGEWDPSIRIEPPKSVPSQEKRKIPVFPNGSAPSSGDTPKEADHHAGPELQRTGRLFGGLILDIKRKTPFFLSDFKDALSLQCLASILFLYCACMSPVITFGGLLGEATEGRISAIESLFGASLTGIAYSLFAGQPLTILGSTGPVLVFEKILFKFCRDYQLSYLSLRTSIGLWTSFLCIVLVATDASSLVCYITRFTEEAFAALICIIFIYEALEKLFHLGEIYAFNMHNNLDELTHYSCVCVEPPNPSNETLKIWKEKNLTADDIFWGNLTVPECKTFHGVFVGSACSLHGPYIPDVLFWCVILFFTTFFLSSFLKQFKTKRYFPTKVRSTISDFAVFLTIVIMVVIDYLVGVPSPKLHVPEKFEPTDPSRGWIISPLGENPWWTLLIAAIPALLCTILIFMDQQITAVIINRKEHKLKKGAGYHLDLLMVGVMLGVCSIMGLPWFVAATVLSISHVNSLKLESECSAPGEQPKFLGIREQRVTGLMIFILMGLSVFMTKVLKFIPMPVLYGVFLYMGVSSLKGIQFFDRIKLFGMPAKHQPDLIYLRYVPLWKVHIFTVIQLTCLVLLWVIKASAAAVVFPMMVLALVFVRKLMDLCFTKRELSWLDDLMPESKKKKEDDKKKKEKEEAERMLQADDDTVHLPFEGGSLLQIPVKALKYSVDPSVVNISDEMAKTAQWKALSMNTENAKVTRSSTSPEKPVSVKINFEDEPTKKYMDAETSL</sequence>
<dbReference type="GO" id="GO:0005452">
    <property type="term" value="F:solute:inorganic anion antiporter activity"/>
    <property type="evidence" value="ECO:0007669"/>
    <property type="project" value="InterPro"/>
</dbReference>
<feature type="transmembrane region" description="Helical" evidence="14">
    <location>
        <begin position="932"/>
        <end position="951"/>
    </location>
</feature>
<feature type="transmembrane region" description="Helical" evidence="14">
    <location>
        <begin position="806"/>
        <end position="825"/>
    </location>
</feature>
<dbReference type="PRINTS" id="PR01231">
    <property type="entry name" value="HCO3TRNSPORT"/>
</dbReference>
<dbReference type="GeneID" id="110570783"/>
<dbReference type="NCBIfam" id="TIGR00834">
    <property type="entry name" value="ae"/>
    <property type="match status" value="1"/>
</dbReference>
<gene>
    <name evidence="19" type="primary">SLC4A7</name>
</gene>
<dbReference type="InterPro" id="IPR003024">
    <property type="entry name" value="Na/HCO3_transpt"/>
</dbReference>
<comment type="similarity">
    <text evidence="3 14">Belongs to the anion exchanger (TC 2.A.31) family.</text>
</comment>
<feature type="region of interest" description="Disordered" evidence="15">
    <location>
        <begin position="248"/>
        <end position="285"/>
    </location>
</feature>
<keyword evidence="7 14" id="KW-1133">Transmembrane helix</keyword>
<comment type="subcellular location">
    <subcellularLocation>
        <location evidence="1">Apical cell membrane</location>
    </subcellularLocation>
    <subcellularLocation>
        <location evidence="2">Basolateral cell membrane</location>
        <topology evidence="2">Multi-pass membrane protein</topology>
    </subcellularLocation>
    <subcellularLocation>
        <location evidence="14">Membrane</location>
        <topology evidence="14">Multi-pass membrane protein</topology>
    </subcellularLocation>
</comment>
<feature type="compositionally biased region" description="Basic and acidic residues" evidence="15">
    <location>
        <begin position="73"/>
        <end position="85"/>
    </location>
</feature>
<dbReference type="AlphaFoldDB" id="A0A2Y9G6I1"/>
<dbReference type="PRINTS" id="PR01232">
    <property type="entry name" value="NAHCO3TRSPRT"/>
</dbReference>
<evidence type="ECO:0000256" key="2">
    <source>
        <dbReference type="ARBA" id="ARBA00004554"/>
    </source>
</evidence>
<dbReference type="InterPro" id="IPR003020">
    <property type="entry name" value="HCO3_transpt_euk"/>
</dbReference>
<feature type="compositionally biased region" description="Polar residues" evidence="15">
    <location>
        <begin position="1108"/>
        <end position="1121"/>
    </location>
</feature>
<dbReference type="Gene3D" id="3.40.930.10">
    <property type="entry name" value="Mannitol-specific EII, Chain A"/>
    <property type="match status" value="1"/>
</dbReference>
<name>A0A2Y9G6I1_NEOSC</name>
<feature type="transmembrane region" description="Helical" evidence="14">
    <location>
        <begin position="983"/>
        <end position="1014"/>
    </location>
</feature>
<keyword evidence="5" id="KW-1003">Cell membrane</keyword>
<dbReference type="GO" id="GO:0016323">
    <property type="term" value="C:basolateral plasma membrane"/>
    <property type="evidence" value="ECO:0007669"/>
    <property type="project" value="UniProtKB-SubCell"/>
</dbReference>
<evidence type="ECO:0000256" key="4">
    <source>
        <dbReference type="ARBA" id="ARBA00022448"/>
    </source>
</evidence>
<evidence type="ECO:0000256" key="11">
    <source>
        <dbReference type="ARBA" id="ARBA00023157"/>
    </source>
</evidence>
<evidence type="ECO:0000256" key="10">
    <source>
        <dbReference type="ARBA" id="ARBA00023136"/>
    </source>
</evidence>
<dbReference type="GO" id="GO:0008510">
    <property type="term" value="F:sodium:bicarbonate symporter activity"/>
    <property type="evidence" value="ECO:0007669"/>
    <property type="project" value="TreeGrafter"/>
</dbReference>
<reference evidence="19" key="1">
    <citation type="submission" date="2025-08" db="UniProtKB">
        <authorList>
            <consortium name="RefSeq"/>
        </authorList>
    </citation>
    <scope>IDENTIFICATION</scope>
    <source>
        <tissue evidence="19">Blood</tissue>
    </source>
</reference>
<feature type="compositionally biased region" description="Basic residues" evidence="15">
    <location>
        <begin position="55"/>
        <end position="72"/>
    </location>
</feature>
<dbReference type="GO" id="GO:0016324">
    <property type="term" value="C:apical plasma membrane"/>
    <property type="evidence" value="ECO:0007669"/>
    <property type="project" value="UniProtKB-SubCell"/>
</dbReference>
<keyword evidence="11" id="KW-1015">Disulfide bond</keyword>
<keyword evidence="9 14" id="KW-0406">Ion transport</keyword>
<keyword evidence="4 14" id="KW-0813">Transport</keyword>
<dbReference type="FunFam" id="1.10.287.570:FF:000001">
    <property type="entry name" value="Anion exchange protein"/>
    <property type="match status" value="1"/>
</dbReference>
<proteinExistence type="inferred from homology"/>
<dbReference type="SUPFAM" id="SSF55804">
    <property type="entry name" value="Phoshotransferase/anion transport protein"/>
    <property type="match status" value="1"/>
</dbReference>
<evidence type="ECO:0000256" key="7">
    <source>
        <dbReference type="ARBA" id="ARBA00022989"/>
    </source>
</evidence>
<evidence type="ECO:0000313" key="19">
    <source>
        <dbReference type="RefSeq" id="XP_021534498.1"/>
    </source>
</evidence>
<protein>
    <recommendedName>
        <fullName evidence="14">Anion exchange protein</fullName>
    </recommendedName>
</protein>
<evidence type="ECO:0000313" key="18">
    <source>
        <dbReference type="Proteomes" id="UP000248481"/>
    </source>
</evidence>
<evidence type="ECO:0000259" key="17">
    <source>
        <dbReference type="Pfam" id="PF07565"/>
    </source>
</evidence>